<evidence type="ECO:0000313" key="1">
    <source>
        <dbReference type="EMBL" id="PXX02531.1"/>
    </source>
</evidence>
<keyword evidence="2" id="KW-1185">Reference proteome</keyword>
<dbReference type="RefSeq" id="WP_110319135.1">
    <property type="nucleotide sequence ID" value="NZ_QJJU01000024.1"/>
</dbReference>
<protein>
    <submittedName>
        <fullName evidence="1">Uncharacterized protein DUF2017</fullName>
    </submittedName>
</protein>
<comment type="caution">
    <text evidence="1">The sequence shown here is derived from an EMBL/GenBank/DDBJ whole genome shotgun (WGS) entry which is preliminary data.</text>
</comment>
<dbReference type="EMBL" id="QJJU01000024">
    <property type="protein sequence ID" value="PXX02531.1"/>
    <property type="molecule type" value="Genomic_DNA"/>
</dbReference>
<gene>
    <name evidence="1" type="ORF">C8E89_12478</name>
</gene>
<dbReference type="Pfam" id="PF09438">
    <property type="entry name" value="DUF2017"/>
    <property type="match status" value="1"/>
</dbReference>
<dbReference type="OrthoDB" id="3268479at2"/>
<dbReference type="AlphaFoldDB" id="A0A318H9B9"/>
<proteinExistence type="predicted"/>
<sequence length="194" mass="21362">MRKWKRVEGADGPRFRSSLASHEAALLHSLVTSMLGMLDDRESSSPADELEEITGMRTGHSQPPQDDTMKRLLPDFYRSQTDHPAGSGTAESLNNALRSLHEPDIIDAKREAAQRLLDTVPQEGGKFELSEGDAHAWAAAVNDVRLALGTMLEIGPNGPDQLPSDHPMAGHLDVYQWLTVLQEYLILGLMGRSR</sequence>
<reference evidence="2" key="1">
    <citation type="submission" date="2018-05" db="EMBL/GenBank/DDBJ databases">
        <authorList>
            <person name="Deangelis K."/>
            <person name="Huntemann M."/>
            <person name="Clum A."/>
            <person name="Pillay M."/>
            <person name="Palaniappan K."/>
            <person name="Varghese N."/>
            <person name="Mikhailova N."/>
            <person name="Stamatis D."/>
            <person name="Reddy T."/>
            <person name="Daum C."/>
            <person name="Shapiro N."/>
            <person name="Ivanova N."/>
            <person name="Kyrpides N."/>
            <person name="Woyke T."/>
        </authorList>
    </citation>
    <scope>NUCLEOTIDE SEQUENCE [LARGE SCALE GENOMIC DNA]</scope>
    <source>
        <strain evidence="2">GAS496</strain>
    </source>
</reference>
<evidence type="ECO:0000313" key="2">
    <source>
        <dbReference type="Proteomes" id="UP000247781"/>
    </source>
</evidence>
<accession>A0A318H9B9</accession>
<name>A0A318H9B9_9MYCO</name>
<dbReference type="Proteomes" id="UP000247781">
    <property type="component" value="Unassembled WGS sequence"/>
</dbReference>
<dbReference type="InterPro" id="IPR018561">
    <property type="entry name" value="AosR"/>
</dbReference>
<organism evidence="1 2">
    <name type="scientific">Mycolicibacterium moriokaense</name>
    <dbReference type="NCBI Taxonomy" id="39691"/>
    <lineage>
        <taxon>Bacteria</taxon>
        <taxon>Bacillati</taxon>
        <taxon>Actinomycetota</taxon>
        <taxon>Actinomycetes</taxon>
        <taxon>Mycobacteriales</taxon>
        <taxon>Mycobacteriaceae</taxon>
        <taxon>Mycolicibacterium</taxon>
    </lineage>
</organism>
<reference evidence="1 2" key="2">
    <citation type="submission" date="2018-06" db="EMBL/GenBank/DDBJ databases">
        <title>Sequencing of bacterial isolates from soil warming experiment in Harvard Forest, Massachusetts, USA.</title>
        <authorList>
            <person name="Deangelis K.PhD."/>
        </authorList>
    </citation>
    <scope>NUCLEOTIDE SEQUENCE [LARGE SCALE GENOMIC DNA]</scope>
    <source>
        <strain evidence="1 2">GAS496</strain>
    </source>
</reference>